<organism evidence="6 7">
    <name type="scientific">Ceratopteris richardii</name>
    <name type="common">Triangle waterfern</name>
    <dbReference type="NCBI Taxonomy" id="49495"/>
    <lineage>
        <taxon>Eukaryota</taxon>
        <taxon>Viridiplantae</taxon>
        <taxon>Streptophyta</taxon>
        <taxon>Embryophyta</taxon>
        <taxon>Tracheophyta</taxon>
        <taxon>Polypodiopsida</taxon>
        <taxon>Polypodiidae</taxon>
        <taxon>Polypodiales</taxon>
        <taxon>Pteridineae</taxon>
        <taxon>Pteridaceae</taxon>
        <taxon>Parkerioideae</taxon>
        <taxon>Ceratopteris</taxon>
    </lineage>
</organism>
<dbReference type="GO" id="GO:0006508">
    <property type="term" value="P:proteolysis"/>
    <property type="evidence" value="ECO:0007669"/>
    <property type="project" value="UniProtKB-KW"/>
</dbReference>
<dbReference type="InterPro" id="IPR032799">
    <property type="entry name" value="TAXi_C"/>
</dbReference>
<feature type="domain" description="Peptidase A1" evidence="5">
    <location>
        <begin position="102"/>
        <end position="451"/>
    </location>
</feature>
<accession>A0A8T2RDT9</accession>
<keyword evidence="7" id="KW-1185">Reference proteome</keyword>
<feature type="chain" id="PRO_5035929788" description="Peptidase A1 domain-containing protein" evidence="4">
    <location>
        <begin position="27"/>
        <end position="507"/>
    </location>
</feature>
<dbReference type="PROSITE" id="PS51767">
    <property type="entry name" value="PEPTIDASE_A1"/>
    <property type="match status" value="1"/>
</dbReference>
<evidence type="ECO:0000256" key="2">
    <source>
        <dbReference type="PIRSR" id="PIRSR601461-1"/>
    </source>
</evidence>
<feature type="active site" evidence="2">
    <location>
        <position position="120"/>
    </location>
</feature>
<keyword evidence="3" id="KW-0645">Protease</keyword>
<evidence type="ECO:0000256" key="4">
    <source>
        <dbReference type="SAM" id="SignalP"/>
    </source>
</evidence>
<comment type="caution">
    <text evidence="6">The sequence shown here is derived from an EMBL/GenBank/DDBJ whole genome shotgun (WGS) entry which is preliminary data.</text>
</comment>
<dbReference type="InterPro" id="IPR032861">
    <property type="entry name" value="TAXi_N"/>
</dbReference>
<dbReference type="EMBL" id="CM035432">
    <property type="protein sequence ID" value="KAH7294579.1"/>
    <property type="molecule type" value="Genomic_DNA"/>
</dbReference>
<name>A0A8T2RDT9_CERRI</name>
<proteinExistence type="inferred from homology"/>
<dbReference type="AlphaFoldDB" id="A0A8T2RDT9"/>
<dbReference type="OrthoDB" id="2747330at2759"/>
<dbReference type="PRINTS" id="PR00792">
    <property type="entry name" value="PEPSIN"/>
</dbReference>
<dbReference type="Gene3D" id="2.40.70.10">
    <property type="entry name" value="Acid Proteases"/>
    <property type="match status" value="2"/>
</dbReference>
<feature type="signal peptide" evidence="4">
    <location>
        <begin position="1"/>
        <end position="26"/>
    </location>
</feature>
<dbReference type="PROSITE" id="PS00141">
    <property type="entry name" value="ASP_PROTEASE"/>
    <property type="match status" value="2"/>
</dbReference>
<dbReference type="PANTHER" id="PTHR13683:SF232">
    <property type="entry name" value="OS09G0542100 PROTEIN"/>
    <property type="match status" value="1"/>
</dbReference>
<dbReference type="InterPro" id="IPR033121">
    <property type="entry name" value="PEPTIDASE_A1"/>
</dbReference>
<evidence type="ECO:0000259" key="5">
    <source>
        <dbReference type="PROSITE" id="PS51767"/>
    </source>
</evidence>
<protein>
    <recommendedName>
        <fullName evidence="5">Peptidase A1 domain-containing protein</fullName>
    </recommendedName>
</protein>
<dbReference type="PANTHER" id="PTHR13683">
    <property type="entry name" value="ASPARTYL PROTEASES"/>
    <property type="match status" value="1"/>
</dbReference>
<dbReference type="Pfam" id="PF14541">
    <property type="entry name" value="TAXi_C"/>
    <property type="match status" value="1"/>
</dbReference>
<dbReference type="CDD" id="cd05471">
    <property type="entry name" value="pepsin_like"/>
    <property type="match status" value="1"/>
</dbReference>
<evidence type="ECO:0000256" key="3">
    <source>
        <dbReference type="RuleBase" id="RU000454"/>
    </source>
</evidence>
<evidence type="ECO:0000313" key="7">
    <source>
        <dbReference type="Proteomes" id="UP000825935"/>
    </source>
</evidence>
<dbReference type="InterPro" id="IPR001461">
    <property type="entry name" value="Aspartic_peptidase_A1"/>
</dbReference>
<keyword evidence="4" id="KW-0732">Signal</keyword>
<dbReference type="GO" id="GO:0004190">
    <property type="term" value="F:aspartic-type endopeptidase activity"/>
    <property type="evidence" value="ECO:0007669"/>
    <property type="project" value="UniProtKB-KW"/>
</dbReference>
<dbReference type="Pfam" id="PF14543">
    <property type="entry name" value="TAXi_N"/>
    <property type="match status" value="1"/>
</dbReference>
<dbReference type="InterPro" id="IPR034164">
    <property type="entry name" value="Pepsin-like_dom"/>
</dbReference>
<dbReference type="InterPro" id="IPR001969">
    <property type="entry name" value="Aspartic_peptidase_AS"/>
</dbReference>
<dbReference type="OMA" id="NTENGWF"/>
<evidence type="ECO:0000313" key="6">
    <source>
        <dbReference type="EMBL" id="KAH7294579.1"/>
    </source>
</evidence>
<dbReference type="Proteomes" id="UP000825935">
    <property type="component" value="Chromosome 27"/>
</dbReference>
<comment type="similarity">
    <text evidence="1 3">Belongs to the peptidase A1 family.</text>
</comment>
<dbReference type="SUPFAM" id="SSF50630">
    <property type="entry name" value="Acid proteases"/>
    <property type="match status" value="1"/>
</dbReference>
<sequence>MKKSARGCILDLIGLVVSLVLIQWEAMETYAYAAASVQMDLVYRYADDMGKVSDWRTMTMEQHDKLMRRDQLRHEARRRGLLAMSLSPSNETADLEILGGLHYAIVMIGTPSKTFLVALDTGSDLLWVPCDCQQCSPTNWASYGVQTQGLEFAVYGTSSSSTSKNLSCTNSLCSSSVASPSSACSSNTQACEYTIKYMSSDTSTSGFIVQDVLHLNYEAPESGNTTASIYFGCAQLQTGDLLQGVAPNGLFGLGPEDISVPSTLARNGVISTNSFSMCFSSGDSSGRLVFGVEALSGIPSTPLVPINPSVYYVIATTKFSVHGNSVDASENLIFDTGTSYTTLPPSTYQSLGEMMNNQINAPQFQLNGTFDYCWNTSDSSILDSLPTLTITFNGGSSWDVSDPYVRFVDSKGNVVFFCLGITPSSTGIIGHNFMGGYEFFFNQQAMSFSWAPSTCYTLNSSTIGSPQDAPNFVTRASIQNSSVALKAPLSISSLFITYLLIAFIGLL</sequence>
<feature type="active site" evidence="2">
    <location>
        <position position="335"/>
    </location>
</feature>
<reference evidence="6 7" key="1">
    <citation type="submission" date="2021-08" db="EMBL/GenBank/DDBJ databases">
        <title>WGS assembly of Ceratopteris richardii.</title>
        <authorList>
            <person name="Marchant D.B."/>
            <person name="Chen G."/>
            <person name="Jenkins J."/>
            <person name="Shu S."/>
            <person name="Leebens-Mack J."/>
            <person name="Grimwood J."/>
            <person name="Schmutz J."/>
            <person name="Soltis P."/>
            <person name="Soltis D."/>
            <person name="Chen Z.-H."/>
        </authorList>
    </citation>
    <scope>NUCLEOTIDE SEQUENCE [LARGE SCALE GENOMIC DNA]</scope>
    <source>
        <strain evidence="6">Whitten #5841</strain>
        <tissue evidence="6">Leaf</tissue>
    </source>
</reference>
<dbReference type="InterPro" id="IPR021109">
    <property type="entry name" value="Peptidase_aspartic_dom_sf"/>
</dbReference>
<gene>
    <name evidence="6" type="ORF">KP509_27G008300</name>
</gene>
<keyword evidence="3" id="KW-0064">Aspartyl protease</keyword>
<evidence type="ECO:0000256" key="1">
    <source>
        <dbReference type="ARBA" id="ARBA00007447"/>
    </source>
</evidence>
<keyword evidence="3" id="KW-0378">Hydrolase</keyword>